<evidence type="ECO:0000313" key="3">
    <source>
        <dbReference type="Proteomes" id="UP001589568"/>
    </source>
</evidence>
<proteinExistence type="predicted"/>
<dbReference type="RefSeq" id="WP_345394033.1">
    <property type="nucleotide sequence ID" value="NZ_BAAAXS010000001.1"/>
</dbReference>
<gene>
    <name evidence="2" type="ORF">ACFFR3_35205</name>
</gene>
<organism evidence="2 3">
    <name type="scientific">Nonomuraea salmonea</name>
    <dbReference type="NCBI Taxonomy" id="46181"/>
    <lineage>
        <taxon>Bacteria</taxon>
        <taxon>Bacillati</taxon>
        <taxon>Actinomycetota</taxon>
        <taxon>Actinomycetes</taxon>
        <taxon>Streptosporangiales</taxon>
        <taxon>Streptosporangiaceae</taxon>
        <taxon>Nonomuraea</taxon>
    </lineage>
</organism>
<evidence type="ECO:0000256" key="1">
    <source>
        <dbReference type="SAM" id="MobiDB-lite"/>
    </source>
</evidence>
<protein>
    <submittedName>
        <fullName evidence="2">Uncharacterized protein</fullName>
    </submittedName>
</protein>
<reference evidence="2 3" key="1">
    <citation type="submission" date="2024-09" db="EMBL/GenBank/DDBJ databases">
        <authorList>
            <person name="Sun Q."/>
            <person name="Mori K."/>
        </authorList>
    </citation>
    <scope>NUCLEOTIDE SEQUENCE [LARGE SCALE GENOMIC DNA]</scope>
    <source>
        <strain evidence="2 3">JCM 3324</strain>
    </source>
</reference>
<name>A0ABV5NX51_9ACTN</name>
<comment type="caution">
    <text evidence="2">The sequence shown here is derived from an EMBL/GenBank/DDBJ whole genome shotgun (WGS) entry which is preliminary data.</text>
</comment>
<keyword evidence="3" id="KW-1185">Reference proteome</keyword>
<feature type="region of interest" description="Disordered" evidence="1">
    <location>
        <begin position="1"/>
        <end position="41"/>
    </location>
</feature>
<accession>A0ABV5NX51</accession>
<dbReference type="Proteomes" id="UP001589568">
    <property type="component" value="Unassembled WGS sequence"/>
</dbReference>
<sequence>MRPPTSKIEDYDPDDPQLGQASRTRCTWGGSDRNNPCRSHPKYTVTDKSGTLWAFCDDHLPRYLTSRQNGLG</sequence>
<dbReference type="EMBL" id="JBHMCF010000040">
    <property type="protein sequence ID" value="MFB9474771.1"/>
    <property type="molecule type" value="Genomic_DNA"/>
</dbReference>
<evidence type="ECO:0000313" key="2">
    <source>
        <dbReference type="EMBL" id="MFB9474771.1"/>
    </source>
</evidence>